<dbReference type="AlphaFoldDB" id="A0A8K0IEY3"/>
<protein>
    <submittedName>
        <fullName evidence="2">Serine/threonine-protein kinase CTR1</fullName>
    </submittedName>
</protein>
<comment type="caution">
    <text evidence="2">The sequence shown here is derived from an EMBL/GenBank/DDBJ whole genome shotgun (WGS) entry which is preliminary data.</text>
</comment>
<dbReference type="PANTHER" id="PTHR44329:SF283">
    <property type="entry name" value="PAS DOMAIN-CONTAINING PROTEIN TYROSINE KINASE FAMILY PROTEIN"/>
    <property type="match status" value="1"/>
</dbReference>
<proteinExistence type="predicted"/>
<accession>A0A8K0IEY3</accession>
<reference evidence="2" key="2">
    <citation type="submission" date="2019-07" db="EMBL/GenBank/DDBJ databases">
        <authorList>
            <person name="Yang Y."/>
            <person name="Bocs S."/>
            <person name="Baudouin L."/>
        </authorList>
    </citation>
    <scope>NUCLEOTIDE SEQUENCE</scope>
    <source>
        <tissue evidence="2">Spear leaf of Hainan Tall coconut</tissue>
    </source>
</reference>
<reference evidence="2" key="1">
    <citation type="journal article" date="2017" name="Gigascience">
        <title>The genome draft of coconut (Cocos nucifera).</title>
        <authorList>
            <person name="Xiao Y."/>
            <person name="Xu P."/>
            <person name="Fan H."/>
            <person name="Baudouin L."/>
            <person name="Xia W."/>
            <person name="Bocs S."/>
            <person name="Xu J."/>
            <person name="Li Q."/>
            <person name="Guo A."/>
            <person name="Zhou L."/>
            <person name="Li J."/>
            <person name="Wu Y."/>
            <person name="Ma Z."/>
            <person name="Armero A."/>
            <person name="Issali A.E."/>
            <person name="Liu N."/>
            <person name="Peng M."/>
            <person name="Yang Y."/>
        </authorList>
    </citation>
    <scope>NUCLEOTIDE SEQUENCE</scope>
    <source>
        <tissue evidence="2">Spear leaf of Hainan Tall coconut</tissue>
    </source>
</reference>
<dbReference type="PANTHER" id="PTHR44329">
    <property type="entry name" value="SERINE/THREONINE-PROTEIN KINASE TNNI3K-RELATED"/>
    <property type="match status" value="1"/>
</dbReference>
<keyword evidence="3" id="KW-1185">Reference proteome</keyword>
<dbReference type="OrthoDB" id="4062651at2759"/>
<dbReference type="InterPro" id="IPR011009">
    <property type="entry name" value="Kinase-like_dom_sf"/>
</dbReference>
<gene>
    <name evidence="2" type="ORF">COCNU_07G007120</name>
</gene>
<keyword evidence="2" id="KW-0808">Transferase</keyword>
<organism evidence="2 3">
    <name type="scientific">Cocos nucifera</name>
    <name type="common">Coconut palm</name>
    <dbReference type="NCBI Taxonomy" id="13894"/>
    <lineage>
        <taxon>Eukaryota</taxon>
        <taxon>Viridiplantae</taxon>
        <taxon>Streptophyta</taxon>
        <taxon>Embryophyta</taxon>
        <taxon>Tracheophyta</taxon>
        <taxon>Spermatophyta</taxon>
        <taxon>Magnoliopsida</taxon>
        <taxon>Liliopsida</taxon>
        <taxon>Arecaceae</taxon>
        <taxon>Arecoideae</taxon>
        <taxon>Cocoseae</taxon>
        <taxon>Attaleinae</taxon>
        <taxon>Cocos</taxon>
    </lineage>
</organism>
<evidence type="ECO:0000313" key="2">
    <source>
        <dbReference type="EMBL" id="KAG1354600.1"/>
    </source>
</evidence>
<evidence type="ECO:0000313" key="3">
    <source>
        <dbReference type="Proteomes" id="UP000797356"/>
    </source>
</evidence>
<keyword evidence="2" id="KW-0418">Kinase</keyword>
<dbReference type="InterPro" id="IPR051681">
    <property type="entry name" value="Ser/Thr_Kinases-Pseudokinases"/>
</dbReference>
<dbReference type="GO" id="GO:0004674">
    <property type="term" value="F:protein serine/threonine kinase activity"/>
    <property type="evidence" value="ECO:0007669"/>
    <property type="project" value="TreeGrafter"/>
</dbReference>
<evidence type="ECO:0000259" key="1">
    <source>
        <dbReference type="Pfam" id="PF07714"/>
    </source>
</evidence>
<dbReference type="InterPro" id="IPR001245">
    <property type="entry name" value="Ser-Thr/Tyr_kinase_cat_dom"/>
</dbReference>
<dbReference type="Proteomes" id="UP000797356">
    <property type="component" value="Chromosome 7"/>
</dbReference>
<dbReference type="EMBL" id="CM017878">
    <property type="protein sequence ID" value="KAG1354600.1"/>
    <property type="molecule type" value="Genomic_DNA"/>
</dbReference>
<name>A0A8K0IEY3_COCNU</name>
<feature type="domain" description="Serine-threonine/tyrosine-protein kinase catalytic" evidence="1">
    <location>
        <begin position="5"/>
        <end position="60"/>
    </location>
</feature>
<dbReference type="Pfam" id="PF07714">
    <property type="entry name" value="PK_Tyr_Ser-Thr"/>
    <property type="match status" value="1"/>
</dbReference>
<sequence>MTESVPWSHLNSLQVVGVVGFMDRRLDLPEGLDPRVASIICDCWESDPGRRPTFQQIVGKMAELTTAAAHRRWEHPTRGSPSDG</sequence>
<dbReference type="Gene3D" id="1.10.510.10">
    <property type="entry name" value="Transferase(Phosphotransferase) domain 1"/>
    <property type="match status" value="1"/>
</dbReference>
<dbReference type="SUPFAM" id="SSF56112">
    <property type="entry name" value="Protein kinase-like (PK-like)"/>
    <property type="match status" value="1"/>
</dbReference>